<dbReference type="GO" id="GO:0016787">
    <property type="term" value="F:hydrolase activity"/>
    <property type="evidence" value="ECO:0007669"/>
    <property type="project" value="UniProtKB-KW"/>
</dbReference>
<dbReference type="CDD" id="cd07067">
    <property type="entry name" value="HP_PGM_like"/>
    <property type="match status" value="1"/>
</dbReference>
<dbReference type="Gene3D" id="3.40.50.1240">
    <property type="entry name" value="Phosphoglycerate mutase-like"/>
    <property type="match status" value="1"/>
</dbReference>
<comment type="caution">
    <text evidence="3">The sequence shown here is derived from an EMBL/GenBank/DDBJ whole genome shotgun (WGS) entry which is preliminary data.</text>
</comment>
<evidence type="ECO:0000313" key="3">
    <source>
        <dbReference type="EMBL" id="THJ33941.1"/>
    </source>
</evidence>
<dbReference type="Proteomes" id="UP000306236">
    <property type="component" value="Unassembled WGS sequence"/>
</dbReference>
<reference evidence="3 4" key="1">
    <citation type="submission" date="2019-04" db="EMBL/GenBank/DDBJ databases">
        <title>Lampropedia sp YIM MLB12 draf genome.</title>
        <authorList>
            <person name="Wang Y.-X."/>
        </authorList>
    </citation>
    <scope>NUCLEOTIDE SEQUENCE [LARGE SCALE GENOMIC DNA]</scope>
    <source>
        <strain evidence="3 4">YIM MLB12</strain>
    </source>
</reference>
<gene>
    <name evidence="3" type="ORF">E8K88_07520</name>
</gene>
<organism evidence="3 4">
    <name type="scientific">Lampropedia aestuarii</name>
    <dbReference type="NCBI Taxonomy" id="2562762"/>
    <lineage>
        <taxon>Bacteria</taxon>
        <taxon>Pseudomonadati</taxon>
        <taxon>Pseudomonadota</taxon>
        <taxon>Betaproteobacteria</taxon>
        <taxon>Burkholderiales</taxon>
        <taxon>Comamonadaceae</taxon>
        <taxon>Lampropedia</taxon>
    </lineage>
</organism>
<evidence type="ECO:0000256" key="2">
    <source>
        <dbReference type="PIRSR" id="PIRSR613078-2"/>
    </source>
</evidence>
<dbReference type="RefSeq" id="WP_136406049.1">
    <property type="nucleotide sequence ID" value="NZ_JARXRQ010000003.1"/>
</dbReference>
<dbReference type="PANTHER" id="PTHR20935:SF0">
    <property type="entry name" value="SERINE_THREONINE-PROTEIN PHOSPHATASE PGAM5, MITOCHONDRIAL"/>
    <property type="match status" value="1"/>
</dbReference>
<evidence type="ECO:0000256" key="1">
    <source>
        <dbReference type="ARBA" id="ARBA00022801"/>
    </source>
</evidence>
<keyword evidence="1" id="KW-0378">Hydrolase</keyword>
<dbReference type="Pfam" id="PF00300">
    <property type="entry name" value="His_Phos_1"/>
    <property type="match status" value="1"/>
</dbReference>
<feature type="binding site" evidence="2">
    <location>
        <position position="54"/>
    </location>
    <ligand>
        <name>substrate</name>
    </ligand>
</feature>
<accession>A0A4S5BSD1</accession>
<dbReference type="InterPro" id="IPR029033">
    <property type="entry name" value="His_PPase_superfam"/>
</dbReference>
<proteinExistence type="predicted"/>
<dbReference type="PANTHER" id="PTHR20935">
    <property type="entry name" value="PHOSPHOGLYCERATE MUTASE-RELATED"/>
    <property type="match status" value="1"/>
</dbReference>
<dbReference type="AlphaFoldDB" id="A0A4S5BSD1"/>
<keyword evidence="4" id="KW-1185">Reference proteome</keyword>
<name>A0A4S5BSD1_9BURK</name>
<dbReference type="OrthoDB" id="280692at2"/>
<protein>
    <submittedName>
        <fullName evidence="3">Histidine phosphatase family protein</fullName>
    </submittedName>
</protein>
<dbReference type="SMART" id="SM00855">
    <property type="entry name" value="PGAM"/>
    <property type="match status" value="1"/>
</dbReference>
<sequence>MGTIYLVRHGQASFGAADYDQLSDKGFVQAEQLGSYWREQGLVFDAVYSGTLKRHQQTLSGLLKGLGSLGVVAATGAALPHTQSRLLNEYDPDALLGALQVTLPKADTPETIRLHFRTLCTAMAQWMDGSISPVGMPAWPEFQGGVMQVLQDIQAQHQGQNVLLVSSGGPIATAVAAVMGAPAEQMIGLNMRIRNTAVTELGITPKRINLHSFNGIPHLAALAERDLVTMT</sequence>
<dbReference type="SUPFAM" id="SSF53254">
    <property type="entry name" value="Phosphoglycerate mutase-like"/>
    <property type="match status" value="1"/>
</dbReference>
<dbReference type="InterPro" id="IPR051021">
    <property type="entry name" value="Mito_Ser/Thr_phosphatase"/>
</dbReference>
<dbReference type="InterPro" id="IPR013078">
    <property type="entry name" value="His_Pase_superF_clade-1"/>
</dbReference>
<dbReference type="EMBL" id="SSWX01000008">
    <property type="protein sequence ID" value="THJ33941.1"/>
    <property type="molecule type" value="Genomic_DNA"/>
</dbReference>
<evidence type="ECO:0000313" key="4">
    <source>
        <dbReference type="Proteomes" id="UP000306236"/>
    </source>
</evidence>